<protein>
    <submittedName>
        <fullName evidence="2">Uncharacterized protein</fullName>
    </submittedName>
</protein>
<accession>A0A8J4CIX3</accession>
<name>A0A8J4CIX3_9CHLO</name>
<dbReference type="Proteomes" id="UP000747110">
    <property type="component" value="Unassembled WGS sequence"/>
</dbReference>
<keyword evidence="3" id="KW-1185">Reference proteome</keyword>
<feature type="region of interest" description="Disordered" evidence="1">
    <location>
        <begin position="77"/>
        <end position="106"/>
    </location>
</feature>
<evidence type="ECO:0000313" key="3">
    <source>
        <dbReference type="Proteomes" id="UP000747110"/>
    </source>
</evidence>
<dbReference type="EMBL" id="BNCP01000024">
    <property type="protein sequence ID" value="GIL82631.1"/>
    <property type="molecule type" value="Genomic_DNA"/>
</dbReference>
<gene>
    <name evidence="2" type="ORF">Vretifemale_11501</name>
</gene>
<organism evidence="2 3">
    <name type="scientific">Volvox reticuliferus</name>
    <dbReference type="NCBI Taxonomy" id="1737510"/>
    <lineage>
        <taxon>Eukaryota</taxon>
        <taxon>Viridiplantae</taxon>
        <taxon>Chlorophyta</taxon>
        <taxon>core chlorophytes</taxon>
        <taxon>Chlorophyceae</taxon>
        <taxon>CS clade</taxon>
        <taxon>Chlamydomonadales</taxon>
        <taxon>Volvocaceae</taxon>
        <taxon>Volvox</taxon>
    </lineage>
</organism>
<comment type="caution">
    <text evidence="2">The sequence shown here is derived from an EMBL/GenBank/DDBJ whole genome shotgun (WGS) entry which is preliminary data.</text>
</comment>
<feature type="non-terminal residue" evidence="2">
    <location>
        <position position="1"/>
    </location>
</feature>
<evidence type="ECO:0000313" key="2">
    <source>
        <dbReference type="EMBL" id="GIL82631.1"/>
    </source>
</evidence>
<evidence type="ECO:0000256" key="1">
    <source>
        <dbReference type="SAM" id="MobiDB-lite"/>
    </source>
</evidence>
<reference evidence="2" key="1">
    <citation type="journal article" date="2021" name="Proc. Natl. Acad. Sci. U.S.A.">
        <title>Three genomes in the algal genus Volvox reveal the fate of a haploid sex-determining region after a transition to homothallism.</title>
        <authorList>
            <person name="Yamamoto K."/>
            <person name="Hamaji T."/>
            <person name="Kawai-Toyooka H."/>
            <person name="Matsuzaki R."/>
            <person name="Takahashi F."/>
            <person name="Nishimura Y."/>
            <person name="Kawachi M."/>
            <person name="Noguchi H."/>
            <person name="Minakuchi Y."/>
            <person name="Umen J.G."/>
            <person name="Toyoda A."/>
            <person name="Nozaki H."/>
        </authorList>
    </citation>
    <scope>NUCLEOTIDE SEQUENCE</scope>
    <source>
        <strain evidence="2">NIES-3786</strain>
    </source>
</reference>
<proteinExistence type="predicted"/>
<dbReference type="AlphaFoldDB" id="A0A8J4CIX3"/>
<sequence>LDGPVLGIFRTRRVRPSDGFVTQLQVTRLSGIGITRHPSSSANPPDPHLLPPLLRAFCLRYCRGHHFATLPLPSRLSPSLPPPCPSSSLPSLQTFVAEPPPSSPCH</sequence>
<feature type="non-terminal residue" evidence="2">
    <location>
        <position position="106"/>
    </location>
</feature>